<accession>A0ABP9NRK2</accession>
<protein>
    <submittedName>
        <fullName evidence="1">Uncharacterized protein</fullName>
    </submittedName>
</protein>
<evidence type="ECO:0000313" key="1">
    <source>
        <dbReference type="EMBL" id="GAA5132391.1"/>
    </source>
</evidence>
<keyword evidence="2" id="KW-1185">Reference proteome</keyword>
<evidence type="ECO:0000313" key="2">
    <source>
        <dbReference type="Proteomes" id="UP001500804"/>
    </source>
</evidence>
<sequence length="76" mass="7793">MPTYTDVPSNNDPATNLVRHADEATNSVLSGLRQDRQGQGFDLPAAEQAVNAAHTNLVAAIGTYRAAVAAAVATSG</sequence>
<name>A0ABP9NRK2_9PSEU</name>
<comment type="caution">
    <text evidence="1">The sequence shown here is derived from an EMBL/GenBank/DDBJ whole genome shotgun (WGS) entry which is preliminary data.</text>
</comment>
<dbReference type="RefSeq" id="WP_345608949.1">
    <property type="nucleotide sequence ID" value="NZ_BAABJO010000025.1"/>
</dbReference>
<reference evidence="2" key="1">
    <citation type="journal article" date="2019" name="Int. J. Syst. Evol. Microbiol.">
        <title>The Global Catalogue of Microorganisms (GCM) 10K type strain sequencing project: providing services to taxonomists for standard genome sequencing and annotation.</title>
        <authorList>
            <consortium name="The Broad Institute Genomics Platform"/>
            <consortium name="The Broad Institute Genome Sequencing Center for Infectious Disease"/>
            <person name="Wu L."/>
            <person name="Ma J."/>
        </authorList>
    </citation>
    <scope>NUCLEOTIDE SEQUENCE [LARGE SCALE GENOMIC DNA]</scope>
    <source>
        <strain evidence="2">JCM 18302</strain>
    </source>
</reference>
<organism evidence="1 2">
    <name type="scientific">Pseudonocardia adelaidensis</name>
    <dbReference type="NCBI Taxonomy" id="648754"/>
    <lineage>
        <taxon>Bacteria</taxon>
        <taxon>Bacillati</taxon>
        <taxon>Actinomycetota</taxon>
        <taxon>Actinomycetes</taxon>
        <taxon>Pseudonocardiales</taxon>
        <taxon>Pseudonocardiaceae</taxon>
        <taxon>Pseudonocardia</taxon>
    </lineage>
</organism>
<gene>
    <name evidence="1" type="ORF">GCM10023320_56910</name>
</gene>
<dbReference type="EMBL" id="BAABJO010000025">
    <property type="protein sequence ID" value="GAA5132391.1"/>
    <property type="molecule type" value="Genomic_DNA"/>
</dbReference>
<proteinExistence type="predicted"/>
<dbReference type="Proteomes" id="UP001500804">
    <property type="component" value="Unassembled WGS sequence"/>
</dbReference>